<feature type="compositionally biased region" description="Basic and acidic residues" evidence="15">
    <location>
        <begin position="291"/>
        <end position="300"/>
    </location>
</feature>
<dbReference type="SUPFAM" id="SSF52540">
    <property type="entry name" value="P-loop containing nucleoside triphosphate hydrolases"/>
    <property type="match status" value="1"/>
</dbReference>
<dbReference type="Pfam" id="PF01580">
    <property type="entry name" value="FtsK_SpoIIIE"/>
    <property type="match status" value="1"/>
</dbReference>
<dbReference type="GO" id="GO:0051301">
    <property type="term" value="P:cell division"/>
    <property type="evidence" value="ECO:0007669"/>
    <property type="project" value="UniProtKB-KW"/>
</dbReference>
<name>A0A3N1NNQ1_9GAMM</name>
<comment type="similarity">
    <text evidence="2">Belongs to the FtsK/SpoIIIE/SftA family.</text>
</comment>
<dbReference type="Pfam" id="PF09397">
    <property type="entry name" value="FtsK_gamma"/>
    <property type="match status" value="1"/>
</dbReference>
<evidence type="ECO:0000256" key="2">
    <source>
        <dbReference type="ARBA" id="ARBA00006474"/>
    </source>
</evidence>
<keyword evidence="8" id="KW-0159">Chromosome partition</keyword>
<dbReference type="Gene3D" id="3.40.50.300">
    <property type="entry name" value="P-loop containing nucleotide triphosphate hydrolases"/>
    <property type="match status" value="1"/>
</dbReference>
<dbReference type="PANTHER" id="PTHR22683:SF41">
    <property type="entry name" value="DNA TRANSLOCASE FTSK"/>
    <property type="match status" value="1"/>
</dbReference>
<comment type="subcellular location">
    <subcellularLocation>
        <location evidence="1">Cell membrane</location>
        <topology evidence="1">Multi-pass membrane protein</topology>
    </subcellularLocation>
</comment>
<evidence type="ECO:0000313" key="19">
    <source>
        <dbReference type="Proteomes" id="UP000273643"/>
    </source>
</evidence>
<evidence type="ECO:0000256" key="8">
    <source>
        <dbReference type="ARBA" id="ARBA00022829"/>
    </source>
</evidence>
<evidence type="ECO:0000259" key="17">
    <source>
        <dbReference type="PROSITE" id="PS50901"/>
    </source>
</evidence>
<feature type="domain" description="FtsK" evidence="17">
    <location>
        <begin position="417"/>
        <end position="635"/>
    </location>
</feature>
<dbReference type="FunFam" id="3.40.50.300:FF:000209">
    <property type="entry name" value="Cell division protein FtsK"/>
    <property type="match status" value="1"/>
</dbReference>
<organism evidence="18 19">
    <name type="scientific">Marinimicrobium koreense</name>
    <dbReference type="NCBI Taxonomy" id="306545"/>
    <lineage>
        <taxon>Bacteria</taxon>
        <taxon>Pseudomonadati</taxon>
        <taxon>Pseudomonadota</taxon>
        <taxon>Gammaproteobacteria</taxon>
        <taxon>Cellvibrionales</taxon>
        <taxon>Cellvibrionaceae</taxon>
        <taxon>Marinimicrobium</taxon>
    </lineage>
</organism>
<accession>A0A3N1NNQ1</accession>
<dbReference type="AlphaFoldDB" id="A0A3N1NNQ1"/>
<evidence type="ECO:0000256" key="4">
    <source>
        <dbReference type="ARBA" id="ARBA00022475"/>
    </source>
</evidence>
<dbReference type="CDD" id="cd01127">
    <property type="entry name" value="TrwB_TraG_TraD_VirD4"/>
    <property type="match status" value="1"/>
</dbReference>
<gene>
    <name evidence="18" type="ORF">EDC38_1058</name>
</gene>
<sequence length="782" mass="84578">MKRSQTSTASNDAAPADSVLVRIVKEGALIGLAAISVYLMLALVTYDAGDPGWSHTGENSRIRNAGGPAGAWLADVFLSLFGYLAYLFPVLLAYRAWQVFRDRERQPGFDWLLISLRVVGLILVMVAGTGIASMHYPDGASLPFSNGGLMGASVAEAVEGAFSYTGGTLILLSIFLFGITIFTDLSWLALMDETGRLTLVLLDKIRSGFQHWQHQRAERKAAREAQRTRREAVAKQVEKTAKRVPPTISEPVKKAPPKPQPKPARQASLFDTKDSSPPEGDLPSIDLLDPADEHSDKSYSKESLEAMSRLLELKLKDFGIEVEVVSVQPGPVVTRFEIQPAPGVKASRITNLAKDLARSLAVISVRVVEVIPGKSVVGIEIPNEHREIVRLSEVLASDVYAKAKSVLTMALGHDISGEPIVADLAKMPHLLVAGTTGSGKSVGVNVMLLSLLYKSSPDEVRLMLVDPKMLELSVYEGIPHLLTPVITDMKDAANGLRWCVGEMERRYKLMAALGVRNLAGYNRKVDEARKAGEPLKDPLFKPEENYEPGAEEATAPDLEHLPAIVVVIDEFADMMMIVGKKVEQLIARIAQKARAAGIHLILATQRPSVDVITGLIKANVPTRIAFQVSSKIDSRTILDQGGAEQLLGHGDMLYLPPGTSNPVRVHGAFVDDHEVHKVVADWKKRGEPNYIDGVTDESTTSSIPVPGMPGGEEGGDAGEGDALYDEAVAFVIDSRKASISGVQRKLRIGYNRAARLIDTMEAAGVVSEAGHNGNREVLVPKN</sequence>
<dbReference type="InterPro" id="IPR002543">
    <property type="entry name" value="FtsK_dom"/>
</dbReference>
<reference evidence="18 19" key="1">
    <citation type="submission" date="2018-11" db="EMBL/GenBank/DDBJ databases">
        <title>Genomic Encyclopedia of Type Strains, Phase IV (KMG-IV): sequencing the most valuable type-strain genomes for metagenomic binning, comparative biology and taxonomic classification.</title>
        <authorList>
            <person name="Goeker M."/>
        </authorList>
    </citation>
    <scope>NUCLEOTIDE SEQUENCE [LARGE SCALE GENOMIC DNA]</scope>
    <source>
        <strain evidence="18 19">DSM 16974</strain>
    </source>
</reference>
<dbReference type="InterPro" id="IPR027417">
    <property type="entry name" value="P-loop_NTPase"/>
</dbReference>
<evidence type="ECO:0000256" key="10">
    <source>
        <dbReference type="ARBA" id="ARBA00022989"/>
    </source>
</evidence>
<dbReference type="GO" id="GO:0005886">
    <property type="term" value="C:plasma membrane"/>
    <property type="evidence" value="ECO:0007669"/>
    <property type="project" value="UniProtKB-SubCell"/>
</dbReference>
<evidence type="ECO:0000256" key="14">
    <source>
        <dbReference type="PROSITE-ProRule" id="PRU00289"/>
    </source>
</evidence>
<keyword evidence="10 16" id="KW-1133">Transmembrane helix</keyword>
<feature type="transmembrane region" description="Helical" evidence="16">
    <location>
        <begin position="69"/>
        <end position="94"/>
    </location>
</feature>
<dbReference type="InterPro" id="IPR036390">
    <property type="entry name" value="WH_DNA-bd_sf"/>
</dbReference>
<dbReference type="GO" id="GO:0007059">
    <property type="term" value="P:chromosome segregation"/>
    <property type="evidence" value="ECO:0007669"/>
    <property type="project" value="UniProtKB-KW"/>
</dbReference>
<keyword evidence="11" id="KW-0238">DNA-binding</keyword>
<keyword evidence="12 16" id="KW-0472">Membrane</keyword>
<feature type="region of interest" description="Disordered" evidence="15">
    <location>
        <begin position="689"/>
        <end position="717"/>
    </location>
</feature>
<protein>
    <recommendedName>
        <fullName evidence="3">DNA translocase FtsK</fullName>
    </recommendedName>
</protein>
<dbReference type="GO" id="GO:0005524">
    <property type="term" value="F:ATP binding"/>
    <property type="evidence" value="ECO:0007669"/>
    <property type="project" value="UniProtKB-UniRule"/>
</dbReference>
<evidence type="ECO:0000256" key="11">
    <source>
        <dbReference type="ARBA" id="ARBA00023125"/>
    </source>
</evidence>
<evidence type="ECO:0000256" key="5">
    <source>
        <dbReference type="ARBA" id="ARBA00022618"/>
    </source>
</evidence>
<dbReference type="Gene3D" id="3.30.980.40">
    <property type="match status" value="1"/>
</dbReference>
<dbReference type="PROSITE" id="PS50901">
    <property type="entry name" value="FTSK"/>
    <property type="match status" value="1"/>
</dbReference>
<keyword evidence="9 14" id="KW-0067">ATP-binding</keyword>
<dbReference type="SMART" id="SM00843">
    <property type="entry name" value="Ftsk_gamma"/>
    <property type="match status" value="1"/>
</dbReference>
<dbReference type="Gene3D" id="1.10.10.10">
    <property type="entry name" value="Winged helix-like DNA-binding domain superfamily/Winged helix DNA-binding domain"/>
    <property type="match status" value="1"/>
</dbReference>
<keyword evidence="5" id="KW-0132">Cell division</keyword>
<feature type="compositionally biased region" description="Basic and acidic residues" evidence="15">
    <location>
        <begin position="217"/>
        <end position="241"/>
    </location>
</feature>
<keyword evidence="19" id="KW-1185">Reference proteome</keyword>
<dbReference type="RefSeq" id="WP_123637603.1">
    <property type="nucleotide sequence ID" value="NZ_RJUK01000001.1"/>
</dbReference>
<dbReference type="GO" id="GO:0003677">
    <property type="term" value="F:DNA binding"/>
    <property type="evidence" value="ECO:0007669"/>
    <property type="project" value="UniProtKB-KW"/>
</dbReference>
<dbReference type="InterPro" id="IPR025199">
    <property type="entry name" value="FtsK_4TM"/>
</dbReference>
<dbReference type="SUPFAM" id="SSF46785">
    <property type="entry name" value="Winged helix' DNA-binding domain"/>
    <property type="match status" value="1"/>
</dbReference>
<dbReference type="InterPro" id="IPR050206">
    <property type="entry name" value="FtsK/SpoIIIE/SftA"/>
</dbReference>
<keyword evidence="6 16" id="KW-0812">Transmembrane</keyword>
<dbReference type="InterPro" id="IPR018541">
    <property type="entry name" value="Ftsk_gamma"/>
</dbReference>
<feature type="transmembrane region" description="Helical" evidence="16">
    <location>
        <begin position="28"/>
        <end position="49"/>
    </location>
</feature>
<evidence type="ECO:0000313" key="18">
    <source>
        <dbReference type="EMBL" id="ROQ20452.1"/>
    </source>
</evidence>
<proteinExistence type="inferred from homology"/>
<evidence type="ECO:0000256" key="15">
    <source>
        <dbReference type="SAM" id="MobiDB-lite"/>
    </source>
</evidence>
<evidence type="ECO:0000256" key="16">
    <source>
        <dbReference type="SAM" id="Phobius"/>
    </source>
</evidence>
<evidence type="ECO:0000256" key="9">
    <source>
        <dbReference type="ARBA" id="ARBA00022840"/>
    </source>
</evidence>
<evidence type="ECO:0000256" key="7">
    <source>
        <dbReference type="ARBA" id="ARBA00022741"/>
    </source>
</evidence>
<evidence type="ECO:0000256" key="6">
    <source>
        <dbReference type="ARBA" id="ARBA00022692"/>
    </source>
</evidence>
<evidence type="ECO:0000256" key="3">
    <source>
        <dbReference type="ARBA" id="ARBA00020887"/>
    </source>
</evidence>
<dbReference type="PANTHER" id="PTHR22683">
    <property type="entry name" value="SPORULATION PROTEIN RELATED"/>
    <property type="match status" value="1"/>
</dbReference>
<feature type="binding site" evidence="14">
    <location>
        <begin position="434"/>
        <end position="441"/>
    </location>
    <ligand>
        <name>ATP</name>
        <dbReference type="ChEBI" id="CHEBI:30616"/>
    </ligand>
</feature>
<dbReference type="EMBL" id="RJUK01000001">
    <property type="protein sequence ID" value="ROQ20452.1"/>
    <property type="molecule type" value="Genomic_DNA"/>
</dbReference>
<dbReference type="Proteomes" id="UP000273643">
    <property type="component" value="Unassembled WGS sequence"/>
</dbReference>
<dbReference type="InterPro" id="IPR036388">
    <property type="entry name" value="WH-like_DNA-bd_sf"/>
</dbReference>
<dbReference type="OrthoDB" id="9807790at2"/>
<keyword evidence="4" id="KW-1003">Cell membrane</keyword>
<comment type="caution">
    <text evidence="18">The sequence shown here is derived from an EMBL/GenBank/DDBJ whole genome shotgun (WGS) entry which is preliminary data.</text>
</comment>
<dbReference type="FunFam" id="3.30.980.40:FF:000001">
    <property type="entry name" value="DNA translocase FtsK"/>
    <property type="match status" value="1"/>
</dbReference>
<dbReference type="Pfam" id="PF13491">
    <property type="entry name" value="FtsK_4TM"/>
    <property type="match status" value="1"/>
</dbReference>
<evidence type="ECO:0000256" key="13">
    <source>
        <dbReference type="ARBA" id="ARBA00023306"/>
    </source>
</evidence>
<feature type="transmembrane region" description="Helical" evidence="16">
    <location>
        <begin position="114"/>
        <end position="136"/>
    </location>
</feature>
<keyword evidence="7 14" id="KW-0547">Nucleotide-binding</keyword>
<keyword evidence="13" id="KW-0131">Cell cycle</keyword>
<dbReference type="InterPro" id="IPR041027">
    <property type="entry name" value="FtsK_alpha"/>
</dbReference>
<feature type="transmembrane region" description="Helical" evidence="16">
    <location>
        <begin position="169"/>
        <end position="190"/>
    </location>
</feature>
<dbReference type="Pfam" id="PF17854">
    <property type="entry name" value="FtsK_alpha"/>
    <property type="match status" value="1"/>
</dbReference>
<evidence type="ECO:0000256" key="12">
    <source>
        <dbReference type="ARBA" id="ARBA00023136"/>
    </source>
</evidence>
<evidence type="ECO:0000256" key="1">
    <source>
        <dbReference type="ARBA" id="ARBA00004651"/>
    </source>
</evidence>
<feature type="region of interest" description="Disordered" evidence="15">
    <location>
        <begin position="217"/>
        <end position="300"/>
    </location>
</feature>